<dbReference type="Proteomes" id="UP000683360">
    <property type="component" value="Unassembled WGS sequence"/>
</dbReference>
<proteinExistence type="inferred from homology"/>
<keyword evidence="3" id="KW-0812">Transmembrane</keyword>
<keyword evidence="5" id="KW-0472">Membrane</keyword>
<accession>A0A8S3UE13</accession>
<evidence type="ECO:0000256" key="5">
    <source>
        <dbReference type="ARBA" id="ARBA00023136"/>
    </source>
</evidence>
<protein>
    <recommendedName>
        <fullName evidence="6">Apple domain-containing protein</fullName>
    </recommendedName>
</protein>
<evidence type="ECO:0000313" key="7">
    <source>
        <dbReference type="EMBL" id="CAG2244487.1"/>
    </source>
</evidence>
<evidence type="ECO:0000313" key="8">
    <source>
        <dbReference type="Proteomes" id="UP000683360"/>
    </source>
</evidence>
<dbReference type="InterPro" id="IPR038213">
    <property type="entry name" value="IFI6/IFI27-like_sf"/>
</dbReference>
<dbReference type="SUPFAM" id="SSF57414">
    <property type="entry name" value="Hairpin loop containing domain-like"/>
    <property type="match status" value="1"/>
</dbReference>
<evidence type="ECO:0000256" key="4">
    <source>
        <dbReference type="ARBA" id="ARBA00022989"/>
    </source>
</evidence>
<feature type="domain" description="Apple" evidence="6">
    <location>
        <begin position="143"/>
        <end position="215"/>
    </location>
</feature>
<comment type="similarity">
    <text evidence="2">Belongs to the IFI6/IFI27 family.</text>
</comment>
<dbReference type="Gene3D" id="6.10.110.10">
    <property type="match status" value="1"/>
</dbReference>
<dbReference type="Pfam" id="PF06140">
    <property type="entry name" value="Ifi-6-16"/>
    <property type="match status" value="1"/>
</dbReference>
<evidence type="ECO:0000256" key="2">
    <source>
        <dbReference type="ARBA" id="ARBA00007262"/>
    </source>
</evidence>
<keyword evidence="8" id="KW-1185">Reference proteome</keyword>
<keyword evidence="4" id="KW-1133">Transmembrane helix</keyword>
<gene>
    <name evidence="7" type="ORF">MEDL_56557</name>
</gene>
<dbReference type="OrthoDB" id="440424at2759"/>
<dbReference type="GO" id="GO:0016020">
    <property type="term" value="C:membrane"/>
    <property type="evidence" value="ECO:0007669"/>
    <property type="project" value="UniProtKB-SubCell"/>
</dbReference>
<dbReference type="PROSITE" id="PS50948">
    <property type="entry name" value="PAN"/>
    <property type="match status" value="2"/>
</dbReference>
<comment type="caution">
    <text evidence="7">The sequence shown here is derived from an EMBL/GenBank/DDBJ whole genome shotgun (WGS) entry which is preliminary data.</text>
</comment>
<dbReference type="InterPro" id="IPR003609">
    <property type="entry name" value="Pan_app"/>
</dbReference>
<evidence type="ECO:0000256" key="1">
    <source>
        <dbReference type="ARBA" id="ARBA00004141"/>
    </source>
</evidence>
<sequence>MTLDCIDIYIYILRCIRTKYCVSWQSLLCQSTVECMTGHGIGKREDVTCYTTCLAAVGTGAVVATPLAISAAGFGAAGVVAGSLAAKMMSMVGVVKAGSWLAFLQSAGVYGVGTTGKMILASTVSPLCAAICGSSEERQDLKCYTHRIDGMKGLDEYLIRAEQVKNIKQCEDQCNDDAACRAFRYLPRNSFCFLYKLQQYIEDDISESQFYVKRCILCYMNATENAKGRDDEIQTVWEASSLKECEIRCIKTDDCGAVYFDGLRCFKFNTKTEPKENTGTDFSSKICVEFSDIALEYDGDKYKQTGDS</sequence>
<reference evidence="7" key="1">
    <citation type="submission" date="2021-03" db="EMBL/GenBank/DDBJ databases">
        <authorList>
            <person name="Bekaert M."/>
        </authorList>
    </citation>
    <scope>NUCLEOTIDE SEQUENCE</scope>
</reference>
<dbReference type="Gene3D" id="3.50.4.10">
    <property type="entry name" value="Hepatocyte Growth Factor"/>
    <property type="match status" value="1"/>
</dbReference>
<comment type="subcellular location">
    <subcellularLocation>
        <location evidence="1">Membrane</location>
        <topology evidence="1">Multi-pass membrane protein</topology>
    </subcellularLocation>
</comment>
<dbReference type="EMBL" id="CAJPWZ010002738">
    <property type="protein sequence ID" value="CAG2244487.1"/>
    <property type="molecule type" value="Genomic_DNA"/>
</dbReference>
<dbReference type="Pfam" id="PF00024">
    <property type="entry name" value="PAN_1"/>
    <property type="match status" value="1"/>
</dbReference>
<dbReference type="AlphaFoldDB" id="A0A8S3UE13"/>
<name>A0A8S3UE13_MYTED</name>
<organism evidence="7 8">
    <name type="scientific">Mytilus edulis</name>
    <name type="common">Blue mussel</name>
    <dbReference type="NCBI Taxonomy" id="6550"/>
    <lineage>
        <taxon>Eukaryota</taxon>
        <taxon>Metazoa</taxon>
        <taxon>Spiralia</taxon>
        <taxon>Lophotrochozoa</taxon>
        <taxon>Mollusca</taxon>
        <taxon>Bivalvia</taxon>
        <taxon>Autobranchia</taxon>
        <taxon>Pteriomorphia</taxon>
        <taxon>Mytilida</taxon>
        <taxon>Mytiloidea</taxon>
        <taxon>Mytilidae</taxon>
        <taxon>Mytilinae</taxon>
        <taxon>Mytilus</taxon>
    </lineage>
</organism>
<evidence type="ECO:0000256" key="3">
    <source>
        <dbReference type="ARBA" id="ARBA00022692"/>
    </source>
</evidence>
<feature type="domain" description="Apple" evidence="6">
    <location>
        <begin position="218"/>
        <end position="287"/>
    </location>
</feature>
<evidence type="ECO:0000259" key="6">
    <source>
        <dbReference type="PROSITE" id="PS50948"/>
    </source>
</evidence>
<dbReference type="PANTHER" id="PTHR16932">
    <property type="entry name" value="INTERFERON ALPHA-INDUCIBLE PROTEIN 27"/>
    <property type="match status" value="1"/>
</dbReference>
<dbReference type="InterPro" id="IPR009311">
    <property type="entry name" value="IFI6/IFI27-like"/>
</dbReference>
<dbReference type="PANTHER" id="PTHR16932:SF18">
    <property type="entry name" value="INTERFERON, ALPHA-INDUCIBLE PROTEIN 27-LIKE 2"/>
    <property type="match status" value="1"/>
</dbReference>